<keyword evidence="1" id="KW-0175">Coiled coil</keyword>
<accession>A0AAN7T9R3</accession>
<feature type="coiled-coil region" evidence="1">
    <location>
        <begin position="11"/>
        <end position="52"/>
    </location>
</feature>
<dbReference type="Pfam" id="PF00144">
    <property type="entry name" value="Beta-lactamase"/>
    <property type="match status" value="1"/>
</dbReference>
<dbReference type="InterPro" id="IPR051478">
    <property type="entry name" value="Beta-lactamase-like_AB/R"/>
</dbReference>
<dbReference type="AlphaFoldDB" id="A0AAN7T9R3"/>
<evidence type="ECO:0008006" key="6">
    <source>
        <dbReference type="Google" id="ProtNLM"/>
    </source>
</evidence>
<feature type="domain" description="Beta-lactamase-like ARB-00930-like C-terminal" evidence="3">
    <location>
        <begin position="536"/>
        <end position="682"/>
    </location>
</feature>
<evidence type="ECO:0000313" key="5">
    <source>
        <dbReference type="Proteomes" id="UP001310890"/>
    </source>
</evidence>
<dbReference type="PANTHER" id="PTHR22935">
    <property type="entry name" value="PENICILLIN-BINDING PROTEIN"/>
    <property type="match status" value="1"/>
</dbReference>
<evidence type="ECO:0000259" key="3">
    <source>
        <dbReference type="Pfam" id="PF26335"/>
    </source>
</evidence>
<proteinExistence type="predicted"/>
<dbReference type="Pfam" id="PF26335">
    <property type="entry name" value="ARB_00930_C"/>
    <property type="match status" value="1"/>
</dbReference>
<dbReference type="PANTHER" id="PTHR22935:SF97">
    <property type="entry name" value="BETA-LACTAMASE-RELATED DOMAIN-CONTAINING PROTEIN"/>
    <property type="match status" value="1"/>
</dbReference>
<organism evidence="4 5">
    <name type="scientific">Meristemomyces frigidus</name>
    <dbReference type="NCBI Taxonomy" id="1508187"/>
    <lineage>
        <taxon>Eukaryota</taxon>
        <taxon>Fungi</taxon>
        <taxon>Dikarya</taxon>
        <taxon>Ascomycota</taxon>
        <taxon>Pezizomycotina</taxon>
        <taxon>Dothideomycetes</taxon>
        <taxon>Dothideomycetidae</taxon>
        <taxon>Mycosphaerellales</taxon>
        <taxon>Teratosphaeriaceae</taxon>
        <taxon>Meristemomyces</taxon>
    </lineage>
</organism>
<evidence type="ECO:0000313" key="4">
    <source>
        <dbReference type="EMBL" id="KAK5108392.1"/>
    </source>
</evidence>
<comment type="caution">
    <text evidence="4">The sequence shown here is derived from an EMBL/GenBank/DDBJ whole genome shotgun (WGS) entry which is preliminary data.</text>
</comment>
<sequence length="683" mass="74645">MTKGTAANAEARALLAEYTRATTQHNALERAVRRLEEKDEAKTARIEKLERESTEQKTQLAIFRPALQISLSISSRIMETRRRDLGQGSESSFIVAGNQAAHILNIEITCEAIETFGKHHPWAEGFEEAFGCTYATALALLSCPVWVEIMNLRARMVTDNTRSETKKIEDRSLVQQMDRITCELMALSTNEAGHGSMNIYEHGVTEVKEDSVFRIGSGSKLITAYLFLIEVGMKYWGHPITDFVPELAAAARNCSASPDPVDCTDWSEITLGALASHMAGIRNDYSTPTELLLQAATLPGSALVAPQLPTSAIPPCGYNFTNACSEKQYTNGLAAEHPIYAPSTTPVYSNAGYEVLGFALENTTGRSYPEMLQKDLFDKLRMKASSYYVPKDLTNAVMPGGPVKSYFTADLGGETPAGGLFSSQADMIKLGQSILTAALLSPTTIRQWMKPVTFTSNLNQAVGMPWEIWRDTSTDHVIDIYTKQGDLFAYSSLFVLIPDFNVGFVVLAVGTDTTDTVEYLSDTIIATIIPALEDTAREQAHGVYAGTYRSTNSSQGSNMTLTTNPGEPGMVVKSWFSGGINLLPILSGIFLPTPGAVDVRLYPTNLVQQLSPSKQRISYRMMTRALAEVSDGGEFSSDCEQWAMTNSRTYGNVGIDEVVFEVEDGKAVSVSPRALRSVYLRVA</sequence>
<dbReference type="InterPro" id="IPR058664">
    <property type="entry name" value="ARB_00930-like_C"/>
</dbReference>
<gene>
    <name evidence="4" type="ORF">LTR62_008348</name>
</gene>
<name>A0AAN7T9R3_9PEZI</name>
<evidence type="ECO:0000259" key="2">
    <source>
        <dbReference type="Pfam" id="PF00144"/>
    </source>
</evidence>
<dbReference type="Proteomes" id="UP001310890">
    <property type="component" value="Unassembled WGS sequence"/>
</dbReference>
<feature type="domain" description="Beta-lactamase-related" evidence="2">
    <location>
        <begin position="205"/>
        <end position="516"/>
    </location>
</feature>
<dbReference type="SUPFAM" id="SSF56601">
    <property type="entry name" value="beta-lactamase/transpeptidase-like"/>
    <property type="match status" value="1"/>
</dbReference>
<evidence type="ECO:0000256" key="1">
    <source>
        <dbReference type="SAM" id="Coils"/>
    </source>
</evidence>
<dbReference type="EMBL" id="JAVRRL010000087">
    <property type="protein sequence ID" value="KAK5108392.1"/>
    <property type="molecule type" value="Genomic_DNA"/>
</dbReference>
<dbReference type="Gene3D" id="3.40.710.10">
    <property type="entry name" value="DD-peptidase/beta-lactamase superfamily"/>
    <property type="match status" value="1"/>
</dbReference>
<dbReference type="InterPro" id="IPR001466">
    <property type="entry name" value="Beta-lactam-related"/>
</dbReference>
<protein>
    <recommendedName>
        <fullName evidence="6">Beta-lactamase-related domain-containing protein</fullName>
    </recommendedName>
</protein>
<dbReference type="InterPro" id="IPR012338">
    <property type="entry name" value="Beta-lactam/transpept-like"/>
</dbReference>
<reference evidence="4" key="1">
    <citation type="submission" date="2023-08" db="EMBL/GenBank/DDBJ databases">
        <title>Black Yeasts Isolated from many extreme environments.</title>
        <authorList>
            <person name="Coleine C."/>
            <person name="Stajich J.E."/>
            <person name="Selbmann L."/>
        </authorList>
    </citation>
    <scope>NUCLEOTIDE SEQUENCE</scope>
    <source>
        <strain evidence="4">CCFEE 5401</strain>
    </source>
</reference>